<keyword evidence="1" id="KW-0472">Membrane</keyword>
<comment type="caution">
    <text evidence="2">The sequence shown here is derived from an EMBL/GenBank/DDBJ whole genome shotgun (WGS) entry which is preliminary data.</text>
</comment>
<keyword evidence="1" id="KW-0812">Transmembrane</keyword>
<accession>A0ABV5MRV9</accession>
<evidence type="ECO:0000313" key="2">
    <source>
        <dbReference type="EMBL" id="MFB9451263.1"/>
    </source>
</evidence>
<feature type="transmembrane region" description="Helical" evidence="1">
    <location>
        <begin position="199"/>
        <end position="217"/>
    </location>
</feature>
<feature type="transmembrane region" description="Helical" evidence="1">
    <location>
        <begin position="70"/>
        <end position="92"/>
    </location>
</feature>
<dbReference type="Pfam" id="PF06197">
    <property type="entry name" value="DUF998"/>
    <property type="match status" value="1"/>
</dbReference>
<name>A0ABV5MRV9_9ACTN</name>
<dbReference type="InterPro" id="IPR009339">
    <property type="entry name" value="DUF998"/>
</dbReference>
<feature type="transmembrane region" description="Helical" evidence="1">
    <location>
        <begin position="12"/>
        <end position="38"/>
    </location>
</feature>
<sequence length="219" mass="23405">MSSATAIPLRTVARWAGPALIAAVLTSLVTEAIVAAAWDRHPYSYTEDYVNFLGSPFVGEFRGFLISSPLWWLMSIAWVVSGTLVAAASIALSRKLTGWRRRTTAALGLAQATALILFAAFPLGPARFDDGTLVLYLIGAFLSIIAGNALAIVTGFSSSRLGLPRWLAIASIALGGIGLLNIPLTYGWTPTGLAERISLYSYLLWALITGLALIRSLHR</sequence>
<organism evidence="2 3">
    <name type="scientific">Dactylosporangium vinaceum</name>
    <dbReference type="NCBI Taxonomy" id="53362"/>
    <lineage>
        <taxon>Bacteria</taxon>
        <taxon>Bacillati</taxon>
        <taxon>Actinomycetota</taxon>
        <taxon>Actinomycetes</taxon>
        <taxon>Micromonosporales</taxon>
        <taxon>Micromonosporaceae</taxon>
        <taxon>Dactylosporangium</taxon>
    </lineage>
</organism>
<dbReference type="RefSeq" id="WP_223094250.1">
    <property type="nucleotide sequence ID" value="NZ_CP061913.1"/>
</dbReference>
<evidence type="ECO:0000313" key="3">
    <source>
        <dbReference type="Proteomes" id="UP001589608"/>
    </source>
</evidence>
<feature type="transmembrane region" description="Helical" evidence="1">
    <location>
        <begin position="133"/>
        <end position="154"/>
    </location>
</feature>
<reference evidence="2 3" key="1">
    <citation type="submission" date="2024-09" db="EMBL/GenBank/DDBJ databases">
        <authorList>
            <person name="Sun Q."/>
            <person name="Mori K."/>
        </authorList>
    </citation>
    <scope>NUCLEOTIDE SEQUENCE [LARGE SCALE GENOMIC DNA]</scope>
    <source>
        <strain evidence="2 3">JCM 3307</strain>
    </source>
</reference>
<evidence type="ECO:0000256" key="1">
    <source>
        <dbReference type="SAM" id="Phobius"/>
    </source>
</evidence>
<gene>
    <name evidence="2" type="ORF">ACFFTR_50075</name>
</gene>
<feature type="transmembrane region" description="Helical" evidence="1">
    <location>
        <begin position="166"/>
        <end position="187"/>
    </location>
</feature>
<proteinExistence type="predicted"/>
<dbReference type="EMBL" id="JBHMCA010000087">
    <property type="protein sequence ID" value="MFB9451263.1"/>
    <property type="molecule type" value="Genomic_DNA"/>
</dbReference>
<keyword evidence="3" id="KW-1185">Reference proteome</keyword>
<protein>
    <submittedName>
        <fullName evidence="2">DUF998 domain-containing protein</fullName>
    </submittedName>
</protein>
<dbReference type="Proteomes" id="UP001589608">
    <property type="component" value="Unassembled WGS sequence"/>
</dbReference>
<keyword evidence="1" id="KW-1133">Transmembrane helix</keyword>
<feature type="transmembrane region" description="Helical" evidence="1">
    <location>
        <begin position="104"/>
        <end position="121"/>
    </location>
</feature>